<keyword evidence="7" id="KW-0802">TPR repeat</keyword>
<keyword evidence="4" id="KW-0378">Hydrolase</keyword>
<dbReference type="InterPro" id="IPR056413">
    <property type="entry name" value="TPR_CcmH_CycH"/>
</dbReference>
<evidence type="ECO:0000256" key="8">
    <source>
        <dbReference type="SAM" id="SignalP"/>
    </source>
</evidence>
<gene>
    <name evidence="11" type="ORF">B7Y86_08340</name>
</gene>
<dbReference type="InterPro" id="IPR019734">
    <property type="entry name" value="TPR_rpt"/>
</dbReference>
<feature type="chain" id="PRO_5012694562" evidence="8">
    <location>
        <begin position="33"/>
        <end position="474"/>
    </location>
</feature>
<dbReference type="GO" id="GO:0016020">
    <property type="term" value="C:membrane"/>
    <property type="evidence" value="ECO:0007669"/>
    <property type="project" value="TreeGrafter"/>
</dbReference>
<evidence type="ECO:0000256" key="1">
    <source>
        <dbReference type="ARBA" id="ARBA00001947"/>
    </source>
</evidence>
<dbReference type="GO" id="GO:0046872">
    <property type="term" value="F:metal ion binding"/>
    <property type="evidence" value="ECO:0007669"/>
    <property type="project" value="UniProtKB-KW"/>
</dbReference>
<keyword evidence="2" id="KW-0645">Protease</keyword>
<dbReference type="EMBL" id="NCEQ01000007">
    <property type="protein sequence ID" value="OYX56769.1"/>
    <property type="molecule type" value="Genomic_DNA"/>
</dbReference>
<dbReference type="GO" id="GO:0004222">
    <property type="term" value="F:metalloendopeptidase activity"/>
    <property type="evidence" value="ECO:0007669"/>
    <property type="project" value="InterPro"/>
</dbReference>
<evidence type="ECO:0000256" key="5">
    <source>
        <dbReference type="ARBA" id="ARBA00022833"/>
    </source>
</evidence>
<comment type="caution">
    <text evidence="11">The sequence shown here is derived from an EMBL/GenBank/DDBJ whole genome shotgun (WGS) entry which is preliminary data.</text>
</comment>
<dbReference type="Gene3D" id="3.30.2010.10">
    <property type="entry name" value="Metalloproteases ('zincins'), catalytic domain"/>
    <property type="match status" value="1"/>
</dbReference>
<dbReference type="InterPro" id="IPR051156">
    <property type="entry name" value="Mito/Outer_Membr_Metalloprot"/>
</dbReference>
<evidence type="ECO:0000259" key="10">
    <source>
        <dbReference type="Pfam" id="PF23914"/>
    </source>
</evidence>
<dbReference type="Pfam" id="PF23914">
    <property type="entry name" value="TPR_CcmH_CycH"/>
    <property type="match status" value="1"/>
</dbReference>
<dbReference type="GO" id="GO:0051603">
    <property type="term" value="P:proteolysis involved in protein catabolic process"/>
    <property type="evidence" value="ECO:0007669"/>
    <property type="project" value="TreeGrafter"/>
</dbReference>
<dbReference type="InterPro" id="IPR011990">
    <property type="entry name" value="TPR-like_helical_dom_sf"/>
</dbReference>
<evidence type="ECO:0000256" key="4">
    <source>
        <dbReference type="ARBA" id="ARBA00022801"/>
    </source>
</evidence>
<dbReference type="PANTHER" id="PTHR22726">
    <property type="entry name" value="METALLOENDOPEPTIDASE OMA1"/>
    <property type="match status" value="1"/>
</dbReference>
<protein>
    <submittedName>
        <fullName evidence="11">Peptidase M48</fullName>
    </submittedName>
</protein>
<comment type="cofactor">
    <cofactor evidence="1">
        <name>Zn(2+)</name>
        <dbReference type="ChEBI" id="CHEBI:29105"/>
    </cofactor>
</comment>
<dbReference type="InterPro" id="IPR001915">
    <property type="entry name" value="Peptidase_M48"/>
</dbReference>
<keyword evidence="8" id="KW-0732">Signal</keyword>
<name>A0A258HJ09_9CAUL</name>
<proteinExistence type="predicted"/>
<evidence type="ECO:0000256" key="2">
    <source>
        <dbReference type="ARBA" id="ARBA00022670"/>
    </source>
</evidence>
<keyword evidence="5" id="KW-0862">Zinc</keyword>
<evidence type="ECO:0000259" key="9">
    <source>
        <dbReference type="Pfam" id="PF01435"/>
    </source>
</evidence>
<dbReference type="AlphaFoldDB" id="A0A258HJ09"/>
<dbReference type="Pfam" id="PF01435">
    <property type="entry name" value="Peptidase_M48"/>
    <property type="match status" value="1"/>
</dbReference>
<evidence type="ECO:0000256" key="3">
    <source>
        <dbReference type="ARBA" id="ARBA00022723"/>
    </source>
</evidence>
<dbReference type="Proteomes" id="UP000216147">
    <property type="component" value="Unassembled WGS sequence"/>
</dbReference>
<evidence type="ECO:0000313" key="12">
    <source>
        <dbReference type="Proteomes" id="UP000216147"/>
    </source>
</evidence>
<feature type="domain" description="Peptidase M48" evidence="9">
    <location>
        <begin position="54"/>
        <end position="229"/>
    </location>
</feature>
<feature type="signal peptide" evidence="8">
    <location>
        <begin position="1"/>
        <end position="32"/>
    </location>
</feature>
<dbReference type="CDD" id="cd07324">
    <property type="entry name" value="M48C_Oma1-like"/>
    <property type="match status" value="1"/>
</dbReference>
<dbReference type="PANTHER" id="PTHR22726:SF1">
    <property type="entry name" value="METALLOENDOPEPTIDASE OMA1, MITOCHONDRIAL"/>
    <property type="match status" value="1"/>
</dbReference>
<reference evidence="11 12" key="1">
    <citation type="submission" date="2017-03" db="EMBL/GenBank/DDBJ databases">
        <title>Lifting the veil on microbial sulfur biogeochemistry in mining wastewaters.</title>
        <authorList>
            <person name="Kantor R.S."/>
            <person name="Colenbrander Nelson T."/>
            <person name="Marshall S."/>
            <person name="Bennett D."/>
            <person name="Apte S."/>
            <person name="Camacho D."/>
            <person name="Thomas B.C."/>
            <person name="Warren L.A."/>
            <person name="Banfield J.F."/>
        </authorList>
    </citation>
    <scope>NUCLEOTIDE SEQUENCE [LARGE SCALE GENOMIC DNA]</scope>
    <source>
        <strain evidence="11">32-68-21</strain>
    </source>
</reference>
<keyword evidence="3" id="KW-0479">Metal-binding</keyword>
<feature type="repeat" description="TPR" evidence="7">
    <location>
        <begin position="310"/>
        <end position="343"/>
    </location>
</feature>
<keyword evidence="6" id="KW-0482">Metalloprotease</keyword>
<feature type="domain" description="Cytochrome c-type biogenesis protein H TPR" evidence="10">
    <location>
        <begin position="308"/>
        <end position="400"/>
    </location>
</feature>
<evidence type="ECO:0000256" key="7">
    <source>
        <dbReference type="PROSITE-ProRule" id="PRU00339"/>
    </source>
</evidence>
<evidence type="ECO:0000313" key="11">
    <source>
        <dbReference type="EMBL" id="OYX56769.1"/>
    </source>
</evidence>
<dbReference type="SUPFAM" id="SSF48452">
    <property type="entry name" value="TPR-like"/>
    <property type="match status" value="1"/>
</dbReference>
<accession>A0A258HJ09</accession>
<dbReference type="PROSITE" id="PS50005">
    <property type="entry name" value="TPR"/>
    <property type="match status" value="1"/>
</dbReference>
<sequence length="474" mass="51620">MIRPTRVTSALLGLVAASAAVLVMAAAGPASAQSTIRDTEVEGIIRGWSDPVFAAMGLEPAEVEVLLINDPELNAFATRGRIIGINTGLILRTRDPNELLGVLAHEAGHVKNRHTLRDGAQSAGMQPMLMSMALGALAVAAGQPGAGMALIGSGQYFGALGSLRYMQGQEGEADITAARGLEAAGESGRGLVEFFENFRSQEVFSDARRYPYFRSHPLSGQRIEALRRPVEAASHYSHRDSPERLADHALILAKVHAFMDAPTQTLRTYLESDTSFPARYARAIAWYRDGQTQRALDATDALIAGDVDNPYLWELKGQILFEEGRPREAIDAHRESIRLKPDAPLLRINLAHALIETNDPANLDEAVDQLKRATAREGDNTLAWRLLGQAYASQGKEGEARLASAEYYFAAGAEEQSTQFALRARDMLPPGSNEWRRAMDIVLASGATMDDIADVDRRNERRREQQQTVIAPGA</sequence>
<organism evidence="11 12">
    <name type="scientific">Brevundimonas subvibrioides</name>
    <dbReference type="NCBI Taxonomy" id="74313"/>
    <lineage>
        <taxon>Bacteria</taxon>
        <taxon>Pseudomonadati</taxon>
        <taxon>Pseudomonadota</taxon>
        <taxon>Alphaproteobacteria</taxon>
        <taxon>Caulobacterales</taxon>
        <taxon>Caulobacteraceae</taxon>
        <taxon>Brevundimonas</taxon>
    </lineage>
</organism>
<evidence type="ECO:0000256" key="6">
    <source>
        <dbReference type="ARBA" id="ARBA00023049"/>
    </source>
</evidence>
<dbReference type="Gene3D" id="1.25.40.10">
    <property type="entry name" value="Tetratricopeptide repeat domain"/>
    <property type="match status" value="1"/>
</dbReference>